<dbReference type="InterPro" id="IPR039420">
    <property type="entry name" value="WalR-like"/>
</dbReference>
<dbReference type="PROSITE" id="PS50110">
    <property type="entry name" value="RESPONSE_REGULATORY"/>
    <property type="match status" value="1"/>
</dbReference>
<keyword evidence="2" id="KW-0963">Cytoplasm</keyword>
<dbReference type="InterPro" id="IPR036388">
    <property type="entry name" value="WH-like_DNA-bd_sf"/>
</dbReference>
<dbReference type="GO" id="GO:0000156">
    <property type="term" value="F:phosphorelay response regulator activity"/>
    <property type="evidence" value="ECO:0007669"/>
    <property type="project" value="TreeGrafter"/>
</dbReference>
<proteinExistence type="predicted"/>
<dbReference type="PANTHER" id="PTHR48111:SF35">
    <property type="entry name" value="TRANSCRIPTIONAL REGULATORY PROTEIN QSEB"/>
    <property type="match status" value="1"/>
</dbReference>
<dbReference type="SUPFAM" id="SSF52172">
    <property type="entry name" value="CheY-like"/>
    <property type="match status" value="1"/>
</dbReference>
<dbReference type="GO" id="GO:0000976">
    <property type="term" value="F:transcription cis-regulatory region binding"/>
    <property type="evidence" value="ECO:0007669"/>
    <property type="project" value="TreeGrafter"/>
</dbReference>
<evidence type="ECO:0000256" key="5">
    <source>
        <dbReference type="ARBA" id="ARBA00023015"/>
    </source>
</evidence>
<dbReference type="CDD" id="cd00383">
    <property type="entry name" value="trans_reg_C"/>
    <property type="match status" value="1"/>
</dbReference>
<dbReference type="PANTHER" id="PTHR48111">
    <property type="entry name" value="REGULATOR OF RPOS"/>
    <property type="match status" value="1"/>
</dbReference>
<gene>
    <name evidence="12" type="ORF">ADU59_14030</name>
</gene>
<evidence type="ECO:0000256" key="1">
    <source>
        <dbReference type="ARBA" id="ARBA00004496"/>
    </source>
</evidence>
<accession>A0A1C7P101</accession>
<keyword evidence="4" id="KW-0902">Two-component regulatory system</keyword>
<dbReference type="Gene3D" id="6.10.250.690">
    <property type="match status" value="1"/>
</dbReference>
<evidence type="ECO:0000259" key="11">
    <source>
        <dbReference type="PROSITE" id="PS51755"/>
    </source>
</evidence>
<dbReference type="InterPro" id="IPR011006">
    <property type="entry name" value="CheY-like_superfamily"/>
</dbReference>
<dbReference type="GO" id="GO:0032993">
    <property type="term" value="C:protein-DNA complex"/>
    <property type="evidence" value="ECO:0007669"/>
    <property type="project" value="TreeGrafter"/>
</dbReference>
<keyword evidence="5" id="KW-0805">Transcription regulation</keyword>
<dbReference type="AlphaFoldDB" id="A0A1C7P101"/>
<dbReference type="STRING" id="1612624.ADU59_14030"/>
<dbReference type="SMART" id="SM00862">
    <property type="entry name" value="Trans_reg_C"/>
    <property type="match status" value="1"/>
</dbReference>
<dbReference type="GO" id="GO:0005829">
    <property type="term" value="C:cytosol"/>
    <property type="evidence" value="ECO:0007669"/>
    <property type="project" value="TreeGrafter"/>
</dbReference>
<evidence type="ECO:0000256" key="8">
    <source>
        <dbReference type="PROSITE-ProRule" id="PRU00169"/>
    </source>
</evidence>
<dbReference type="Pfam" id="PF00072">
    <property type="entry name" value="Response_reg"/>
    <property type="match status" value="1"/>
</dbReference>
<dbReference type="OrthoDB" id="9802426at2"/>
<evidence type="ECO:0000313" key="13">
    <source>
        <dbReference type="Proteomes" id="UP000093111"/>
    </source>
</evidence>
<organism evidence="12 13">
    <name type="scientific">Pararhizobium polonicum</name>
    <dbReference type="NCBI Taxonomy" id="1612624"/>
    <lineage>
        <taxon>Bacteria</taxon>
        <taxon>Pseudomonadati</taxon>
        <taxon>Pseudomonadota</taxon>
        <taxon>Alphaproteobacteria</taxon>
        <taxon>Hyphomicrobiales</taxon>
        <taxon>Rhizobiaceae</taxon>
        <taxon>Rhizobium/Agrobacterium group</taxon>
        <taxon>Pararhizobium</taxon>
    </lineage>
</organism>
<evidence type="ECO:0000256" key="6">
    <source>
        <dbReference type="ARBA" id="ARBA00023125"/>
    </source>
</evidence>
<feature type="domain" description="OmpR/PhoB-type" evidence="11">
    <location>
        <begin position="124"/>
        <end position="218"/>
    </location>
</feature>
<evidence type="ECO:0000256" key="4">
    <source>
        <dbReference type="ARBA" id="ARBA00023012"/>
    </source>
</evidence>
<dbReference type="SMART" id="SM00448">
    <property type="entry name" value="REC"/>
    <property type="match status" value="1"/>
</dbReference>
<keyword evidence="3 8" id="KW-0597">Phosphoprotein</keyword>
<evidence type="ECO:0000256" key="9">
    <source>
        <dbReference type="PROSITE-ProRule" id="PRU01091"/>
    </source>
</evidence>
<dbReference type="Gene3D" id="1.10.10.10">
    <property type="entry name" value="Winged helix-like DNA-binding domain superfamily/Winged helix DNA-binding domain"/>
    <property type="match status" value="1"/>
</dbReference>
<dbReference type="Proteomes" id="UP000093111">
    <property type="component" value="Unassembled WGS sequence"/>
</dbReference>
<evidence type="ECO:0000256" key="2">
    <source>
        <dbReference type="ARBA" id="ARBA00022490"/>
    </source>
</evidence>
<protein>
    <submittedName>
        <fullName evidence="12">Regulator</fullName>
    </submittedName>
</protein>
<dbReference type="GO" id="GO:0006355">
    <property type="term" value="P:regulation of DNA-templated transcription"/>
    <property type="evidence" value="ECO:0007669"/>
    <property type="project" value="InterPro"/>
</dbReference>
<evidence type="ECO:0000256" key="3">
    <source>
        <dbReference type="ARBA" id="ARBA00022553"/>
    </source>
</evidence>
<name>A0A1C7P101_9HYPH</name>
<dbReference type="InterPro" id="IPR001789">
    <property type="entry name" value="Sig_transdc_resp-reg_receiver"/>
</dbReference>
<comment type="caution">
    <text evidence="12">The sequence shown here is derived from an EMBL/GenBank/DDBJ whole genome shotgun (WGS) entry which is preliminary data.</text>
</comment>
<keyword evidence="6 9" id="KW-0238">DNA-binding</keyword>
<sequence length="218" mass="24015">MRLLLVEDDAILGSSLKRALEKHAYGVDWVQDGEAGLAALQDLSFSVAILDVNLPKLDGIEVVKAVRKQKNMVPILLLTARDTPAQKVGGLDSGADDYLIKPFDLDELLARLRALIRRREGRSDVVLRSGPVEVDPAARVVRGPAGQVTMTAKEFQMLKLLMERAGKYVTKSDIEYALYSADNAVESNTTEVVIYNLRKKLGSDFIKSIRGVGYMVEL</sequence>
<dbReference type="CDD" id="cd17624">
    <property type="entry name" value="REC_OmpR_PmrA-like"/>
    <property type="match status" value="1"/>
</dbReference>
<evidence type="ECO:0000256" key="7">
    <source>
        <dbReference type="ARBA" id="ARBA00023163"/>
    </source>
</evidence>
<feature type="DNA-binding region" description="OmpR/PhoB-type" evidence="9">
    <location>
        <begin position="124"/>
        <end position="218"/>
    </location>
</feature>
<dbReference type="PROSITE" id="PS51755">
    <property type="entry name" value="OMPR_PHOB"/>
    <property type="match status" value="1"/>
</dbReference>
<dbReference type="InterPro" id="IPR001867">
    <property type="entry name" value="OmpR/PhoB-type_DNA-bd"/>
</dbReference>
<reference evidence="12 13" key="1">
    <citation type="journal article" date="2016" name="Syst. Appl. Microbiol.">
        <title>Pararhizobium polonicum sp. nov. isolated from tumors on stone fruit rootstocks.</title>
        <authorList>
            <person name="Pulawska J."/>
            <person name="Kuzmanovic N."/>
            <person name="Willems A."/>
            <person name="Pothier J.F."/>
        </authorList>
    </citation>
    <scope>NUCLEOTIDE SEQUENCE [LARGE SCALE GENOMIC DNA]</scope>
    <source>
        <strain evidence="12 13">F5.1</strain>
    </source>
</reference>
<evidence type="ECO:0000313" key="12">
    <source>
        <dbReference type="EMBL" id="OBZ94919.1"/>
    </source>
</evidence>
<dbReference type="Gene3D" id="3.40.50.2300">
    <property type="match status" value="1"/>
</dbReference>
<comment type="subcellular location">
    <subcellularLocation>
        <location evidence="1">Cytoplasm</location>
    </subcellularLocation>
</comment>
<feature type="modified residue" description="4-aspartylphosphate" evidence="8">
    <location>
        <position position="51"/>
    </location>
</feature>
<dbReference type="FunFam" id="3.40.50.2300:FF:000002">
    <property type="entry name" value="DNA-binding response regulator PhoP"/>
    <property type="match status" value="1"/>
</dbReference>
<evidence type="ECO:0000259" key="10">
    <source>
        <dbReference type="PROSITE" id="PS50110"/>
    </source>
</evidence>
<dbReference type="EMBL" id="LGLV01000008">
    <property type="protein sequence ID" value="OBZ94919.1"/>
    <property type="molecule type" value="Genomic_DNA"/>
</dbReference>
<dbReference type="PATRIC" id="fig|1612624.7.peg.4716"/>
<feature type="domain" description="Response regulatory" evidence="10">
    <location>
        <begin position="2"/>
        <end position="116"/>
    </location>
</feature>
<dbReference type="Pfam" id="PF00486">
    <property type="entry name" value="Trans_reg_C"/>
    <property type="match status" value="1"/>
</dbReference>
<keyword evidence="13" id="KW-1185">Reference proteome</keyword>
<dbReference type="RefSeq" id="WP_068954743.1">
    <property type="nucleotide sequence ID" value="NZ_LGLV01000008.1"/>
</dbReference>
<keyword evidence="7" id="KW-0804">Transcription</keyword>